<keyword evidence="2" id="KW-1185">Reference proteome</keyword>
<dbReference type="EMBL" id="QPIZ01000011">
    <property type="protein sequence ID" value="RCW34602.1"/>
    <property type="molecule type" value="Genomic_DNA"/>
</dbReference>
<evidence type="ECO:0000313" key="2">
    <source>
        <dbReference type="Proteomes" id="UP000252733"/>
    </source>
</evidence>
<sequence length="126" mass="13848">MRAHLEIKNIRFVLSVLGLVILLLLSPCKVRNAVEAELGVPQTNVLNKSQATLSQAACQTVEISETIQAISKTTVRLPFFPMLRTDKIEGAICFPKHAATKKPSGAQQPVSDIPLYILHQNILVYS</sequence>
<comment type="caution">
    <text evidence="1">The sequence shown here is derived from an EMBL/GenBank/DDBJ whole genome shotgun (WGS) entry which is preliminary data.</text>
</comment>
<protein>
    <submittedName>
        <fullName evidence="1">Uncharacterized protein</fullName>
    </submittedName>
</protein>
<reference evidence="1 2" key="1">
    <citation type="submission" date="2018-07" db="EMBL/GenBank/DDBJ databases">
        <title>Freshwater and sediment microbial communities from various areas in North America, analyzing microbe dynamics in response to fracking.</title>
        <authorList>
            <person name="Lamendella R."/>
        </authorList>
    </citation>
    <scope>NUCLEOTIDE SEQUENCE [LARGE SCALE GENOMIC DNA]</scope>
    <source>
        <strain evidence="1 2">160A</strain>
    </source>
</reference>
<dbReference type="STRING" id="1168289.GCA_000259075_02660"/>
<organism evidence="1 2">
    <name type="scientific">Marinilabilia salmonicolor</name>
    <dbReference type="NCBI Taxonomy" id="989"/>
    <lineage>
        <taxon>Bacteria</taxon>
        <taxon>Pseudomonadati</taxon>
        <taxon>Bacteroidota</taxon>
        <taxon>Bacteroidia</taxon>
        <taxon>Marinilabiliales</taxon>
        <taxon>Marinilabiliaceae</taxon>
        <taxon>Marinilabilia</taxon>
    </lineage>
</organism>
<name>A0A2T0WYU9_9BACT</name>
<dbReference type="RefSeq" id="WP_114437064.1">
    <property type="nucleotide sequence ID" value="NZ_PVTS01000023.1"/>
</dbReference>
<dbReference type="Proteomes" id="UP000252733">
    <property type="component" value="Unassembled WGS sequence"/>
</dbReference>
<dbReference type="AlphaFoldDB" id="A0A2T0WYU9"/>
<evidence type="ECO:0000313" key="1">
    <source>
        <dbReference type="EMBL" id="RCW34602.1"/>
    </source>
</evidence>
<gene>
    <name evidence="1" type="ORF">DFO77_111103</name>
</gene>
<proteinExistence type="predicted"/>
<accession>A0A2T0WYU9</accession>